<evidence type="ECO:0000313" key="5">
    <source>
        <dbReference type="Proteomes" id="UP001516061"/>
    </source>
</evidence>
<dbReference type="EMBL" id="JABSNM010000004">
    <property type="protein sequence ID" value="NRT55632.1"/>
    <property type="molecule type" value="Genomic_DNA"/>
</dbReference>
<feature type="coiled-coil region" evidence="1">
    <location>
        <begin position="278"/>
        <end position="432"/>
    </location>
</feature>
<dbReference type="Gene3D" id="3.40.50.300">
    <property type="entry name" value="P-loop containing nucleotide triphosphate hydrolases"/>
    <property type="match status" value="1"/>
</dbReference>
<dbReference type="SUPFAM" id="SSF52540">
    <property type="entry name" value="P-loop containing nucleoside triphosphate hydrolases"/>
    <property type="match status" value="1"/>
</dbReference>
<accession>A0ABX2G2J7</accession>
<dbReference type="RefSeq" id="WP_286180535.1">
    <property type="nucleotide sequence ID" value="NZ_JABSNM010000004.1"/>
</dbReference>
<dbReference type="InterPro" id="IPR027417">
    <property type="entry name" value="P-loop_NTPase"/>
</dbReference>
<sequence length="813" mass="92992">MGKHKKAAPPVRPTGSTAASPASATRPSGLLNKLFATREQTAPLLPEAPPDTAWDETQIRTWAASLSMPEHEQFAAWVEQFASWGTRLKDAHDRSVSAGRALEAERETLQGRLSEESARLAADRAAFDIEQAQQRQDRAELETARLALAGERETLDEQRLAVVRQQEALTRQAAELRGQIVLEREASLQTLRQQVEELEQRRDRLPAEIVQHRAVLLDRAREDVEALKAGVQAQEAVLHERELQINAHELALETRDRKLAMNEELLRVRRGSLTEEIREECQRELDEALRQSQRLQSRLDKAHEHADRLQQELDEFGELRDRIGDDPQRLFDELDALRQRNRDLDRQVQELLAGGAEEDASQLRLQRDDLQQRLTQAEQELFDLRRRQSEWQRSVTEREDWQKTRKVLETNRALLQGAVSQLQQDVDDLLNRQQQKTVFPELTRMDAELTVRVHTDPVPDKLSQLVDELQCRIAHAEKGKQLYFRKEELQLFLGGLAMSQLHVFQGISGTGKTSLATAFAKAVGGVCTTVPVQAGWRDRADLIGHYNAFEKRYYERNTLQALYRAQTEADSDRLHIVLLDEMNLSRPEQYFAEFLSAMEMGESDRWINLMESGPAQGGPKHLRDGRDIKLTPNVWFIGTANHDETTNAFADKTHDRAFVLELPRQERPESGLRRLKPVTWSHQSLVDRFDVVCRELTPQIVDLMAFINDSELTRLLAGTFGLGWGNRLERQMMRFVPVVIDAGGSEALAVDHLLSSRMFRDGKVIGRHDVGTDDLRQVEEALLKMWEDCELDGEPIRCLTPLRRDIQRLERGG</sequence>
<dbReference type="InterPro" id="IPR011704">
    <property type="entry name" value="ATPase_dyneun-rel_AAA"/>
</dbReference>
<gene>
    <name evidence="4" type="ORF">HNQ01_001344</name>
</gene>
<evidence type="ECO:0000259" key="3">
    <source>
        <dbReference type="Pfam" id="PF07728"/>
    </source>
</evidence>
<feature type="coiled-coil region" evidence="1">
    <location>
        <begin position="181"/>
        <end position="237"/>
    </location>
</feature>
<reference evidence="4 5" key="1">
    <citation type="submission" date="2020-05" db="EMBL/GenBank/DDBJ databases">
        <title>Genomic Encyclopedia of Type Strains, Phase IV (KMG-V): Genome sequencing to study the core and pangenomes of soil and plant-associated prokaryotes.</title>
        <authorList>
            <person name="Whitman W."/>
        </authorList>
    </citation>
    <scope>NUCLEOTIDE SEQUENCE [LARGE SCALE GENOMIC DNA]</scope>
    <source>
        <strain evidence="4 5">C29</strain>
    </source>
</reference>
<feature type="region of interest" description="Disordered" evidence="2">
    <location>
        <begin position="1"/>
        <end position="32"/>
    </location>
</feature>
<comment type="caution">
    <text evidence="4">The sequence shown here is derived from an EMBL/GenBank/DDBJ whole genome shotgun (WGS) entry which is preliminary data.</text>
</comment>
<feature type="compositionally biased region" description="Low complexity" evidence="2">
    <location>
        <begin position="13"/>
        <end position="29"/>
    </location>
</feature>
<evidence type="ECO:0000256" key="1">
    <source>
        <dbReference type="SAM" id="Coils"/>
    </source>
</evidence>
<keyword evidence="5" id="KW-1185">Reference proteome</keyword>
<dbReference type="Pfam" id="PF07728">
    <property type="entry name" value="AAA_5"/>
    <property type="match status" value="1"/>
</dbReference>
<evidence type="ECO:0000256" key="2">
    <source>
        <dbReference type="SAM" id="MobiDB-lite"/>
    </source>
</evidence>
<dbReference type="Proteomes" id="UP001516061">
    <property type="component" value="Unassembled WGS sequence"/>
</dbReference>
<protein>
    <submittedName>
        <fullName evidence="4">Uncharacterized coiled-coil DUF342 family protein</fullName>
    </submittedName>
</protein>
<keyword evidence="1" id="KW-0175">Coiled coil</keyword>
<feature type="domain" description="ATPase dynein-related AAA" evidence="3">
    <location>
        <begin position="504"/>
        <end position="642"/>
    </location>
</feature>
<feature type="coiled-coil region" evidence="1">
    <location>
        <begin position="122"/>
        <end position="149"/>
    </location>
</feature>
<proteinExistence type="predicted"/>
<evidence type="ECO:0000313" key="4">
    <source>
        <dbReference type="EMBL" id="NRT55632.1"/>
    </source>
</evidence>
<name>A0ABX2G2J7_9BURK</name>
<organism evidence="4 5">
    <name type="scientific">Sphaerotilus uruguayifluvii</name>
    <dbReference type="NCBI Taxonomy" id="2735897"/>
    <lineage>
        <taxon>Bacteria</taxon>
        <taxon>Pseudomonadati</taxon>
        <taxon>Pseudomonadota</taxon>
        <taxon>Betaproteobacteria</taxon>
        <taxon>Burkholderiales</taxon>
        <taxon>Sphaerotilaceae</taxon>
        <taxon>Sphaerotilus</taxon>
    </lineage>
</organism>